<protein>
    <submittedName>
        <fullName evidence="2">Uncharacterized protein</fullName>
    </submittedName>
</protein>
<dbReference type="RefSeq" id="WP_272095472.1">
    <property type="nucleotide sequence ID" value="NZ_JAQNDK010000001.1"/>
</dbReference>
<accession>A0ABT5BWT2</accession>
<dbReference type="Proteomes" id="UP001217485">
    <property type="component" value="Unassembled WGS sequence"/>
</dbReference>
<dbReference type="EMBL" id="JAQNDK010000001">
    <property type="protein sequence ID" value="MDC0678635.1"/>
    <property type="molecule type" value="Genomic_DNA"/>
</dbReference>
<name>A0ABT5BWT2_9BACT</name>
<evidence type="ECO:0000313" key="3">
    <source>
        <dbReference type="Proteomes" id="UP001217485"/>
    </source>
</evidence>
<evidence type="ECO:0000256" key="1">
    <source>
        <dbReference type="SAM" id="MobiDB-lite"/>
    </source>
</evidence>
<feature type="compositionally biased region" description="Polar residues" evidence="1">
    <location>
        <begin position="32"/>
        <end position="42"/>
    </location>
</feature>
<feature type="region of interest" description="Disordered" evidence="1">
    <location>
        <begin position="1"/>
        <end position="71"/>
    </location>
</feature>
<keyword evidence="3" id="KW-1185">Reference proteome</keyword>
<feature type="region of interest" description="Disordered" evidence="1">
    <location>
        <begin position="122"/>
        <end position="159"/>
    </location>
</feature>
<sequence>MKPVQHRTRSIFGDRKDIKQIGELQVAPPPETSTSSPGATHSTPPGRGTGPAGATYVPPGRSSGGPTDRMSPETAAVYRYLTEENPVLGAVVGAIQLAGAIFMLRSDVRALSSAARANISPTWRPAAGKDEGRESTPGLSASSVLPSGKAFSSPGGRPIATLEQRSPSIIVSEPPGEVGVMISRRLTPMDMWSLQKEFRVEFALVYRTGMGRGGGGGTYWIYSGSVARVRPPIGPNIRLNSHTHPKGGDYGPSEQDLGFLKDLRKAGSPQSVSTVIEHDMNVIAFGQPRPRSSRGNWNMDDNRLKEFEHMWQSDKECYMLSEVEGGDSSSQEYAIVDISTNHGVIIEDNEVAHEVVRRMLEAGVSVGNPFDPKTRKEILKRRLRSSHENHQHDLLLRFSRAGMMLMSRCS</sequence>
<reference evidence="2 3" key="1">
    <citation type="submission" date="2023-01" db="EMBL/GenBank/DDBJ databases">
        <title>Minimal conservation of predation-associated metabolite biosynthetic gene clusters underscores biosynthetic potential of Myxococcota including descriptions for ten novel species: Archangium lansinium sp. nov., Myxococcus landrumus sp. nov., Nannocystis bai.</title>
        <authorList>
            <person name="Ahearne A."/>
            <person name="Stevens C."/>
            <person name="Dowd S."/>
        </authorList>
    </citation>
    <scope>NUCLEOTIDE SEQUENCE [LARGE SCALE GENOMIC DNA]</scope>
    <source>
        <strain evidence="2 3">WIWO2</strain>
    </source>
</reference>
<comment type="caution">
    <text evidence="2">The sequence shown here is derived from an EMBL/GenBank/DDBJ whole genome shotgun (WGS) entry which is preliminary data.</text>
</comment>
<organism evidence="2 3">
    <name type="scientific">Sorangium atrum</name>
    <dbReference type="NCBI Taxonomy" id="2995308"/>
    <lineage>
        <taxon>Bacteria</taxon>
        <taxon>Pseudomonadati</taxon>
        <taxon>Myxococcota</taxon>
        <taxon>Polyangia</taxon>
        <taxon>Polyangiales</taxon>
        <taxon>Polyangiaceae</taxon>
        <taxon>Sorangium</taxon>
    </lineage>
</organism>
<evidence type="ECO:0000313" key="2">
    <source>
        <dbReference type="EMBL" id="MDC0678635.1"/>
    </source>
</evidence>
<gene>
    <name evidence="2" type="ORF">POL72_12900</name>
</gene>
<proteinExistence type="predicted"/>